<dbReference type="Gene3D" id="2.180.10.10">
    <property type="entry name" value="RHS repeat-associated core"/>
    <property type="match status" value="1"/>
</dbReference>
<sequence>ALSSNSYGNPLMIAPYGKIAMIDRNVSTASGGFYSTQVLESYPIESGKFLLDEVQTKDYINGSFITTKINNQYSINDIQKPINLLKQTVIHTNNDKNTETKYQYAYEKSNQKLIDANMVNIPLETEVKKNGKPVSRSETRYDDFSHKFPTSVKTYDLQSNSENTVLTYDKYDAKGNILQYTTEHGSPVALVWGYNNTQPIAKVEGITYDQLASTGLISSVVSASDADASNPANEPALITALDQFRNAAALINTKITTLTYDLNIGVTSTTSDSGIRQIYKYDNANRLEKITDQEGKPVKELQYNYKQ</sequence>
<proteinExistence type="predicted"/>
<keyword evidence="2" id="KW-1185">Reference proteome</keyword>
<reference evidence="1 2" key="1">
    <citation type="submission" date="2023-07" db="EMBL/GenBank/DDBJ databases">
        <title>Sorghum-associated microbial communities from plants grown in Nebraska, USA.</title>
        <authorList>
            <person name="Schachtman D."/>
        </authorList>
    </citation>
    <scope>NUCLEOTIDE SEQUENCE [LARGE SCALE GENOMIC DNA]</scope>
    <source>
        <strain evidence="1 2">CC351</strain>
    </source>
</reference>
<comment type="caution">
    <text evidence="1">The sequence shown here is derived from an EMBL/GenBank/DDBJ whole genome shotgun (WGS) entry which is preliminary data.</text>
</comment>
<gene>
    <name evidence="1" type="ORF">J2T04_004163</name>
</gene>
<feature type="non-terminal residue" evidence="1">
    <location>
        <position position="1"/>
    </location>
</feature>
<protein>
    <submittedName>
        <fullName evidence="1">Uncharacterized protein RhaS with RHS repeats</fullName>
    </submittedName>
</protein>
<dbReference type="Proteomes" id="UP001235513">
    <property type="component" value="Unassembled WGS sequence"/>
</dbReference>
<dbReference type="EMBL" id="JAUSRL010000011">
    <property type="protein sequence ID" value="MDP9962235.1"/>
    <property type="molecule type" value="Genomic_DNA"/>
</dbReference>
<organism evidence="1 2">
    <name type="scientific">Chryseobacterium lathyri</name>
    <dbReference type="NCBI Taxonomy" id="395933"/>
    <lineage>
        <taxon>Bacteria</taxon>
        <taxon>Pseudomonadati</taxon>
        <taxon>Bacteroidota</taxon>
        <taxon>Flavobacteriia</taxon>
        <taxon>Flavobacteriales</taxon>
        <taxon>Weeksellaceae</taxon>
        <taxon>Chryseobacterium group</taxon>
        <taxon>Chryseobacterium</taxon>
    </lineage>
</organism>
<evidence type="ECO:0000313" key="2">
    <source>
        <dbReference type="Proteomes" id="UP001235513"/>
    </source>
</evidence>
<name>A0ABT9SUV1_9FLAO</name>
<accession>A0ABT9SUV1</accession>
<evidence type="ECO:0000313" key="1">
    <source>
        <dbReference type="EMBL" id="MDP9962235.1"/>
    </source>
</evidence>